<dbReference type="SMART" id="SM00304">
    <property type="entry name" value="HAMP"/>
    <property type="match status" value="1"/>
</dbReference>
<feature type="transmembrane region" description="Helical" evidence="7">
    <location>
        <begin position="6"/>
        <end position="27"/>
    </location>
</feature>
<dbReference type="SMART" id="SM00387">
    <property type="entry name" value="HATPase_c"/>
    <property type="match status" value="1"/>
</dbReference>
<accession>A0A1A5YL66</accession>
<comment type="subcellular location">
    <subcellularLocation>
        <location evidence="1">Cell membrane</location>
        <topology evidence="1">Multi-pass membrane protein</topology>
    </subcellularLocation>
</comment>
<comment type="caution">
    <text evidence="9">The sequence shown here is derived from an EMBL/GenBank/DDBJ whole genome shotgun (WGS) entry which is preliminary data.</text>
</comment>
<keyword evidence="5 9" id="KW-0418">Kinase</keyword>
<evidence type="ECO:0000256" key="7">
    <source>
        <dbReference type="SAM" id="Phobius"/>
    </source>
</evidence>
<dbReference type="OrthoDB" id="2521939at2"/>
<dbReference type="Pfam" id="PF00672">
    <property type="entry name" value="HAMP"/>
    <property type="match status" value="1"/>
</dbReference>
<dbReference type="EMBL" id="LYPA01000048">
    <property type="protein sequence ID" value="OBR66278.1"/>
    <property type="molecule type" value="Genomic_DNA"/>
</dbReference>
<evidence type="ECO:0000256" key="2">
    <source>
        <dbReference type="ARBA" id="ARBA00022475"/>
    </source>
</evidence>
<dbReference type="PANTHER" id="PTHR34220">
    <property type="entry name" value="SENSOR HISTIDINE KINASE YPDA"/>
    <property type="match status" value="1"/>
</dbReference>
<keyword evidence="7" id="KW-0812">Transmembrane</keyword>
<keyword evidence="2" id="KW-1003">Cell membrane</keyword>
<dbReference type="PROSITE" id="PS50885">
    <property type="entry name" value="HAMP"/>
    <property type="match status" value="1"/>
</dbReference>
<evidence type="ECO:0000256" key="4">
    <source>
        <dbReference type="ARBA" id="ARBA00022679"/>
    </source>
</evidence>
<dbReference type="GO" id="GO:0005886">
    <property type="term" value="C:plasma membrane"/>
    <property type="evidence" value="ECO:0007669"/>
    <property type="project" value="UniProtKB-SubCell"/>
</dbReference>
<keyword evidence="7" id="KW-1133">Transmembrane helix</keyword>
<dbReference type="CDD" id="cd06225">
    <property type="entry name" value="HAMP"/>
    <property type="match status" value="1"/>
</dbReference>
<dbReference type="Gene3D" id="3.30.565.10">
    <property type="entry name" value="Histidine kinase-like ATPase, C-terminal domain"/>
    <property type="match status" value="1"/>
</dbReference>
<feature type="domain" description="HAMP" evidence="8">
    <location>
        <begin position="310"/>
        <end position="362"/>
    </location>
</feature>
<dbReference type="PANTHER" id="PTHR34220:SF7">
    <property type="entry name" value="SENSOR HISTIDINE KINASE YPDA"/>
    <property type="match status" value="1"/>
</dbReference>
<dbReference type="STRING" id="1844972.A7K91_22840"/>
<dbReference type="InterPro" id="IPR050640">
    <property type="entry name" value="Bact_2-comp_sensor_kinase"/>
</dbReference>
<organism evidence="9 10">
    <name type="scientific">Paenibacillus oryzae</name>
    <dbReference type="NCBI Taxonomy" id="1844972"/>
    <lineage>
        <taxon>Bacteria</taxon>
        <taxon>Bacillati</taxon>
        <taxon>Bacillota</taxon>
        <taxon>Bacilli</taxon>
        <taxon>Bacillales</taxon>
        <taxon>Paenibacillaceae</taxon>
        <taxon>Paenibacillus</taxon>
    </lineage>
</organism>
<dbReference type="Gene3D" id="6.10.340.10">
    <property type="match status" value="1"/>
</dbReference>
<evidence type="ECO:0000256" key="5">
    <source>
        <dbReference type="ARBA" id="ARBA00022777"/>
    </source>
</evidence>
<evidence type="ECO:0000256" key="3">
    <source>
        <dbReference type="ARBA" id="ARBA00022553"/>
    </source>
</evidence>
<dbReference type="InterPro" id="IPR003594">
    <property type="entry name" value="HATPase_dom"/>
</dbReference>
<evidence type="ECO:0000256" key="6">
    <source>
        <dbReference type="ARBA" id="ARBA00023136"/>
    </source>
</evidence>
<evidence type="ECO:0000259" key="8">
    <source>
        <dbReference type="PROSITE" id="PS50885"/>
    </source>
</evidence>
<reference evidence="9 10" key="1">
    <citation type="submission" date="2016-05" db="EMBL/GenBank/DDBJ databases">
        <title>Paenibacillus oryzae. sp. nov., isolated from the rice root.</title>
        <authorList>
            <person name="Zhang J."/>
            <person name="Zhang X."/>
        </authorList>
    </citation>
    <scope>NUCLEOTIDE SEQUENCE [LARGE SCALE GENOMIC DNA]</scope>
    <source>
        <strain evidence="9 10">1DrF-4</strain>
    </source>
</reference>
<proteinExistence type="predicted"/>
<keyword evidence="10" id="KW-1185">Reference proteome</keyword>
<dbReference type="Pfam" id="PF02518">
    <property type="entry name" value="HATPase_c"/>
    <property type="match status" value="1"/>
</dbReference>
<keyword evidence="6 7" id="KW-0472">Membrane</keyword>
<evidence type="ECO:0000256" key="1">
    <source>
        <dbReference type="ARBA" id="ARBA00004651"/>
    </source>
</evidence>
<name>A0A1A5YL66_9BACL</name>
<dbReference type="InterPro" id="IPR003660">
    <property type="entry name" value="HAMP_dom"/>
</dbReference>
<dbReference type="AlphaFoldDB" id="A0A1A5YL66"/>
<dbReference type="SUPFAM" id="SSF158472">
    <property type="entry name" value="HAMP domain-like"/>
    <property type="match status" value="1"/>
</dbReference>
<dbReference type="Proteomes" id="UP000092024">
    <property type="component" value="Unassembled WGS sequence"/>
</dbReference>
<keyword evidence="3" id="KW-0597">Phosphoprotein</keyword>
<keyword evidence="4" id="KW-0808">Transferase</keyword>
<dbReference type="Pfam" id="PF06580">
    <property type="entry name" value="His_kinase"/>
    <property type="match status" value="1"/>
</dbReference>
<evidence type="ECO:0000313" key="10">
    <source>
        <dbReference type="Proteomes" id="UP000092024"/>
    </source>
</evidence>
<feature type="transmembrane region" description="Helical" evidence="7">
    <location>
        <begin position="288"/>
        <end position="309"/>
    </location>
</feature>
<protein>
    <submittedName>
        <fullName evidence="9">Two-component sensor histidine kinase</fullName>
    </submittedName>
</protein>
<dbReference type="InterPro" id="IPR010559">
    <property type="entry name" value="Sig_transdc_His_kin_internal"/>
</dbReference>
<dbReference type="RefSeq" id="WP_068682244.1">
    <property type="nucleotide sequence ID" value="NZ_LYPA01000048.1"/>
</dbReference>
<dbReference type="GO" id="GO:0000155">
    <property type="term" value="F:phosphorelay sensor kinase activity"/>
    <property type="evidence" value="ECO:0007669"/>
    <property type="project" value="InterPro"/>
</dbReference>
<evidence type="ECO:0000313" key="9">
    <source>
        <dbReference type="EMBL" id="OBR66278.1"/>
    </source>
</evidence>
<dbReference type="SUPFAM" id="SSF55874">
    <property type="entry name" value="ATPase domain of HSP90 chaperone/DNA topoisomerase II/histidine kinase"/>
    <property type="match status" value="1"/>
</dbReference>
<dbReference type="InterPro" id="IPR036890">
    <property type="entry name" value="HATPase_C_sf"/>
</dbReference>
<sequence length="585" mass="66696">MLKFNLFRKMMAVILLMLIPIMGLYIYSNQIGTNVLRAELHESSRSQLQFFQHQVDTTIQSISLWPNLLLHDPDISELKDYFQQTSPYLDLDTMVLVKRIQQKLSAQQSSLNWISRLIIYSPSLGRAITASDVYTYDFADVKQRLKQGWQVRTAEKNGETSHYFSLITVSPLSSFHQPEKANLIIEVEFDSSNIVRLLDTFRGDGQRDPFYYKESEGVIKNGLSDSVLIGKLAASLLEGAEEPPQNAVAKIDGQSFLVNAQLSDTTGWMLVDYVPLSDVTLPMRKSSLLFYISAAALLLMSGIVAYLLYAQVQVPIRQLVTSFQKLKNEDYTVRLKPKGSSEFSFLFTRFNSMVAQIQDLFQRVYLEKLHVKEARLKQLQSQINPHFIYNCFSFISSMAKLQNYNAIIAMSQNLSDYYRYATRQEREFVALEEELELIVNYLDIGKMRMKRLHYEITVPPWLRKQPVPPLVIQPLVENALQHGIEPCLESGRIMITAEEAGEGLLSVTVDDDGRGMSQEALHELGKKLRFPMDGEAGYGLWNVQQRLQLRYGAEAGLTFAKSPLGGLRVVLTWSPEAVKLEEVKR</sequence>
<gene>
    <name evidence="9" type="ORF">A7K91_22840</name>
</gene>